<dbReference type="Proteomes" id="UP000244037">
    <property type="component" value="Unassembled WGS sequence"/>
</dbReference>
<name>A0A8E2VH11_9RHOB</name>
<dbReference type="RefSeq" id="WP_108028460.1">
    <property type="nucleotide sequence ID" value="NZ_QAYC01000017.1"/>
</dbReference>
<reference evidence="2 3" key="1">
    <citation type="submission" date="2018-04" db="EMBL/GenBank/DDBJ databases">
        <title>Genomic Encyclopedia of Archaeal and Bacterial Type Strains, Phase II (KMG-II): from individual species to whole genera.</title>
        <authorList>
            <person name="Goeker M."/>
        </authorList>
    </citation>
    <scope>NUCLEOTIDE SEQUENCE [LARGE SCALE GENOMIC DNA]</scope>
    <source>
        <strain evidence="2 3">DSM 19783</strain>
    </source>
</reference>
<keyword evidence="3" id="KW-1185">Reference proteome</keyword>
<evidence type="ECO:0000259" key="1">
    <source>
        <dbReference type="PROSITE" id="PS50234"/>
    </source>
</evidence>
<gene>
    <name evidence="2" type="ORF">C8N38_11744</name>
</gene>
<proteinExistence type="predicted"/>
<dbReference type="PROSITE" id="PS50234">
    <property type="entry name" value="VWFA"/>
    <property type="match status" value="1"/>
</dbReference>
<dbReference type="SUPFAM" id="SSF53300">
    <property type="entry name" value="vWA-like"/>
    <property type="match status" value="1"/>
</dbReference>
<dbReference type="EMBL" id="QAYC01000017">
    <property type="protein sequence ID" value="PTW44310.1"/>
    <property type="molecule type" value="Genomic_DNA"/>
</dbReference>
<comment type="caution">
    <text evidence="2">The sequence shown here is derived from an EMBL/GenBank/DDBJ whole genome shotgun (WGS) entry which is preliminary data.</text>
</comment>
<accession>A0A8E2VH11</accession>
<dbReference type="CDD" id="cd00198">
    <property type="entry name" value="vWFA"/>
    <property type="match status" value="1"/>
</dbReference>
<feature type="domain" description="VWFA" evidence="1">
    <location>
        <begin position="224"/>
        <end position="437"/>
    </location>
</feature>
<dbReference type="AlphaFoldDB" id="A0A8E2VH11"/>
<organism evidence="2 3">
    <name type="scientific">Rhodovulum kholense</name>
    <dbReference type="NCBI Taxonomy" id="453584"/>
    <lineage>
        <taxon>Bacteria</taxon>
        <taxon>Pseudomonadati</taxon>
        <taxon>Pseudomonadota</taxon>
        <taxon>Alphaproteobacteria</taxon>
        <taxon>Rhodobacterales</taxon>
        <taxon>Paracoccaceae</taxon>
        <taxon>Rhodovulum</taxon>
    </lineage>
</organism>
<dbReference type="InterPro" id="IPR036465">
    <property type="entry name" value="vWFA_dom_sf"/>
</dbReference>
<sequence length="641" mass="71353">MSPLRLRLALSAVVFSLVLAETGPALARPLLIEGTSTVYQRVLTRPGAALHEAPGGAVSSRYPAFQPLYVFARQDGWIEVGPSSAAEPAGWVEAETVVDWKQNIVAAFTNPADRARSLMFRTEEGLRGFMEDEALVDTQARLIEKAETGMLTPEDGVVSIEPENFVNIRDRFYILPILDFVEDLHPMTYDPNLLLKVASVPLRDELPAAAAAEASSSAGSFDAGVVFVFDTTKSMQPYIELTRKALARIIFDINGTDIGERINFGIEAFRDNPEAAPGLDYRTRQVIPLERRINQLPVLEAIDNTRAATVSSPGFNEDSLAGVEDAIRQTDWDQTGSGDRFDARYIILVTDAGPKDPRDPNARSEIGPVEIQRDAEDRNIVIMTLHLKTDAGAANHDYAAERYRQLSRFAGRQFYYPIEGGSQQAFEDTVTLLVTALTDHVRMALGQAQVLPPEDRDRNLEDLGHALQLAWLGAREGTRAPDVFESWVTERAAEKPQALAIEPRLLVTKNEMATMAELLDNLTRIAETTRGEDEARDFFRQVRGVIAQMAQNPDRLVATDADSLGGALEYLERLPYRSQLLQTDETRWMSGPMVRREIIDGMRQKLTQYRKWLYDPSVWTALYEGAPDGEQVFAMPFDILP</sequence>
<dbReference type="Gene3D" id="3.40.50.410">
    <property type="entry name" value="von Willebrand factor, type A domain"/>
    <property type="match status" value="1"/>
</dbReference>
<dbReference type="OrthoDB" id="9801841at2"/>
<evidence type="ECO:0000313" key="2">
    <source>
        <dbReference type="EMBL" id="PTW44310.1"/>
    </source>
</evidence>
<evidence type="ECO:0000313" key="3">
    <source>
        <dbReference type="Proteomes" id="UP000244037"/>
    </source>
</evidence>
<protein>
    <recommendedName>
        <fullName evidence="1">VWFA domain-containing protein</fullName>
    </recommendedName>
</protein>
<dbReference type="InterPro" id="IPR002035">
    <property type="entry name" value="VWF_A"/>
</dbReference>